<reference evidence="2 3" key="1">
    <citation type="submission" date="2024-02" db="EMBL/GenBank/DDBJ databases">
        <authorList>
            <person name="Chen Y."/>
            <person name="Shah S."/>
            <person name="Dougan E. K."/>
            <person name="Thang M."/>
            <person name="Chan C."/>
        </authorList>
    </citation>
    <scope>NUCLEOTIDE SEQUENCE [LARGE SCALE GENOMIC DNA]</scope>
</reference>
<feature type="transmembrane region" description="Helical" evidence="1">
    <location>
        <begin position="711"/>
        <end position="733"/>
    </location>
</feature>
<feature type="transmembrane region" description="Helical" evidence="1">
    <location>
        <begin position="316"/>
        <end position="342"/>
    </location>
</feature>
<evidence type="ECO:0000256" key="1">
    <source>
        <dbReference type="SAM" id="Phobius"/>
    </source>
</evidence>
<dbReference type="Proteomes" id="UP001642484">
    <property type="component" value="Unassembled WGS sequence"/>
</dbReference>
<gene>
    <name evidence="2" type="ORF">CCMP2556_LOCUS2224</name>
</gene>
<feature type="transmembrane region" description="Helical" evidence="1">
    <location>
        <begin position="443"/>
        <end position="461"/>
    </location>
</feature>
<feature type="transmembrane region" description="Helical" evidence="1">
    <location>
        <begin position="292"/>
        <end position="310"/>
    </location>
</feature>
<keyword evidence="1" id="KW-1133">Transmembrane helix</keyword>
<evidence type="ECO:0000313" key="3">
    <source>
        <dbReference type="Proteomes" id="UP001642484"/>
    </source>
</evidence>
<feature type="transmembrane region" description="Helical" evidence="1">
    <location>
        <begin position="159"/>
        <end position="178"/>
    </location>
</feature>
<feature type="transmembrane region" description="Helical" evidence="1">
    <location>
        <begin position="59"/>
        <end position="77"/>
    </location>
</feature>
<feature type="transmembrane region" description="Helical" evidence="1">
    <location>
        <begin position="213"/>
        <end position="235"/>
    </location>
</feature>
<feature type="transmembrane region" description="Helical" evidence="1">
    <location>
        <begin position="419"/>
        <end position="437"/>
    </location>
</feature>
<feature type="transmembrane region" description="Helical" evidence="1">
    <location>
        <begin position="761"/>
        <end position="785"/>
    </location>
</feature>
<accession>A0ABP0HL21</accession>
<feature type="transmembrane region" description="Helical" evidence="1">
    <location>
        <begin position="554"/>
        <end position="575"/>
    </location>
</feature>
<feature type="transmembrane region" description="Helical" evidence="1">
    <location>
        <begin position="362"/>
        <end position="382"/>
    </location>
</feature>
<keyword evidence="1" id="KW-0472">Membrane</keyword>
<keyword evidence="3" id="KW-1185">Reference proteome</keyword>
<dbReference type="SUPFAM" id="SSF52047">
    <property type="entry name" value="RNI-like"/>
    <property type="match status" value="1"/>
</dbReference>
<feature type="transmembrane region" description="Helical" evidence="1">
    <location>
        <begin position="595"/>
        <end position="613"/>
    </location>
</feature>
<feature type="transmembrane region" description="Helical" evidence="1">
    <location>
        <begin position="510"/>
        <end position="533"/>
    </location>
</feature>
<feature type="transmembrane region" description="Helical" evidence="1">
    <location>
        <begin position="388"/>
        <end position="407"/>
    </location>
</feature>
<feature type="transmembrane region" description="Helical" evidence="1">
    <location>
        <begin position="482"/>
        <end position="504"/>
    </location>
</feature>
<organism evidence="2 3">
    <name type="scientific">Durusdinium trenchii</name>
    <dbReference type="NCBI Taxonomy" id="1381693"/>
    <lineage>
        <taxon>Eukaryota</taxon>
        <taxon>Sar</taxon>
        <taxon>Alveolata</taxon>
        <taxon>Dinophyceae</taxon>
        <taxon>Suessiales</taxon>
        <taxon>Symbiodiniaceae</taxon>
        <taxon>Durusdinium</taxon>
    </lineage>
</organism>
<feature type="transmembrane region" description="Helical" evidence="1">
    <location>
        <begin position="83"/>
        <end position="103"/>
    </location>
</feature>
<sequence length="1323" mass="148022">MMVGLPAVLLTAAGILAAGLLWKTFQCGDQKYDLLAGSEGDTDAETGGGHRSDEEPLHILPVFLGIITLAWQVGLALRPHCETVGLVAIIPGYMLGSYLALFVEWKHSTEAFTPVDPHKRWRFANWVAQNDHLVLIMVIFFPLFLWLMVVPLLPWSDSLPWYFLLPQAVSSCLGAFGVKHIARRTDGEQRFGLGLGLCGLIMAWFGGSSMFGLSWQLALFALPGCVVLFGLYVTYEADASLPGLAMGLLNKASSREIGSRNRTDLVSQMDRVAAADTWAQRERYHNEVECRFRAPPLFLGTITFAWLVMLPHCKKFTWQLVLTAVPGYLFGSYLALFARWYLWPKVNFHIPGCDMTDRMFRYRSLAFMMTIPVLHHFWLLALPLFHDVSIYVLGLQAIAATLDAWGVKLLTARSTEEKGFGLCLSGILIAWLAGLAMLNTFTWQLALFSLPGFLLLVMALIPEAREMIGFEWMDYCVFGGRFPPGNCALWMLRLLVWSFALPVLQVTGHWLLFLCVELTAYLAFAMPTAMYGFEPMSDDFVFKLKAEDIPYRTLMGFIREAAFMACLGAVAFWSSGNWFWTQWPEALRDLWPWDVFLVPSCLVSLWCVLEIIAHGVPGRARLMAMVNVSAVVLCLPFLLNIDIPEVQSGAPTLDLAPTDYVAVDLNFNNLSSFDLALKNSTVQWLNMPRPLWPQAAQRSDWNLSQLRNKYWLSYMFIKYALTTGMSVLVLSVIKLPSCEDAEQIVKDESIEHGNRMTEAELGFLTLVLVTAQLILCTKVTISAALSGQLTAAGLVWEGFDTCFTVGLCWLLVQALTMRIMNPSMKFDPVDISIATLPVLPFLGDPFDTVKDSILAAAALSSGFVWLQVLGAVAMMYLWAFHMLLLLPNKATRLELQQSYLSLLSVKVLQKEQALGHTTGVKLLAVAFKQSTPARQWAMIVEDLPQAVLACIISLAHHTRVFTVAVNILIPSIRILLAWRFHPEIAWQVKDWLLQEALDALIQDKIELSNEFAVALVRLQGHYPEQNFLRHVDVRLVGEGRKKVKLERKEGGLFPGEKTLRLSESIFRFWFLAHTVEEVEEGEAVEDRIVQFADSFSYSKILSLVLEDAAAMKGVAALWKPLMIFKVDAMYSTDVKALFADLCQMKMITRLHLSFKDVLGTESSTALAHGISELIQVTDLRLVLRQEVIEGEDDDEDLQRKLVETVPIVKTLAEGLAKLTQLTGLGLTMTGGHVGNEALTTLGESFSQMKQLSTLILRFIRCWIDNNGTRACVHGICKLGKITQLTLMLRLCVITPRISPETREALEEQLKARFASAESVSVRI</sequence>
<feature type="transmembrane region" description="Helical" evidence="1">
    <location>
        <begin position="190"/>
        <end position="207"/>
    </location>
</feature>
<comment type="caution">
    <text evidence="2">The sequence shown here is derived from an EMBL/GenBank/DDBJ whole genome shotgun (WGS) entry which is preliminary data.</text>
</comment>
<keyword evidence="1" id="KW-0812">Transmembrane</keyword>
<feature type="transmembrane region" description="Helical" evidence="1">
    <location>
        <begin position="791"/>
        <end position="812"/>
    </location>
</feature>
<evidence type="ECO:0000313" key="2">
    <source>
        <dbReference type="EMBL" id="CAK8990867.1"/>
    </source>
</evidence>
<feature type="transmembrane region" description="Helical" evidence="1">
    <location>
        <begin position="863"/>
        <end position="886"/>
    </location>
</feature>
<proteinExistence type="predicted"/>
<dbReference type="Gene3D" id="3.80.10.10">
    <property type="entry name" value="Ribonuclease Inhibitor"/>
    <property type="match status" value="1"/>
</dbReference>
<dbReference type="EMBL" id="CAXAMN010000808">
    <property type="protein sequence ID" value="CAK8990867.1"/>
    <property type="molecule type" value="Genomic_DNA"/>
</dbReference>
<feature type="transmembrane region" description="Helical" evidence="1">
    <location>
        <begin position="6"/>
        <end position="25"/>
    </location>
</feature>
<feature type="transmembrane region" description="Helical" evidence="1">
    <location>
        <begin position="620"/>
        <end position="639"/>
    </location>
</feature>
<protein>
    <submittedName>
        <fullName evidence="2">Uncharacterized protein</fullName>
    </submittedName>
</protein>
<dbReference type="InterPro" id="IPR032675">
    <property type="entry name" value="LRR_dom_sf"/>
</dbReference>
<name>A0ABP0HL21_9DINO</name>
<feature type="transmembrane region" description="Helical" evidence="1">
    <location>
        <begin position="132"/>
        <end position="153"/>
    </location>
</feature>